<evidence type="ECO:0000313" key="1">
    <source>
        <dbReference type="EMBL" id="OTG33184.1"/>
    </source>
</evidence>
<dbReference type="InParanoid" id="A0A251VCN6"/>
<keyword evidence="2" id="KW-1185">Reference proteome</keyword>
<dbReference type="AlphaFoldDB" id="A0A251VCN6"/>
<sequence length="51" mass="6068">MMDKIITGTYEWDLGLPRFQENMLHYSARAWLVLPLWKSWEASMICGLFDC</sequence>
<organism evidence="1 2">
    <name type="scientific">Helianthus annuus</name>
    <name type="common">Common sunflower</name>
    <dbReference type="NCBI Taxonomy" id="4232"/>
    <lineage>
        <taxon>Eukaryota</taxon>
        <taxon>Viridiplantae</taxon>
        <taxon>Streptophyta</taxon>
        <taxon>Embryophyta</taxon>
        <taxon>Tracheophyta</taxon>
        <taxon>Spermatophyta</taxon>
        <taxon>Magnoliopsida</taxon>
        <taxon>eudicotyledons</taxon>
        <taxon>Gunneridae</taxon>
        <taxon>Pentapetalae</taxon>
        <taxon>asterids</taxon>
        <taxon>campanulids</taxon>
        <taxon>Asterales</taxon>
        <taxon>Asteraceae</taxon>
        <taxon>Asteroideae</taxon>
        <taxon>Heliantheae alliance</taxon>
        <taxon>Heliantheae</taxon>
        <taxon>Helianthus</taxon>
    </lineage>
</organism>
<reference evidence="2" key="1">
    <citation type="journal article" date="2017" name="Nature">
        <title>The sunflower genome provides insights into oil metabolism, flowering and Asterid evolution.</title>
        <authorList>
            <person name="Badouin H."/>
            <person name="Gouzy J."/>
            <person name="Grassa C.J."/>
            <person name="Murat F."/>
            <person name="Staton S.E."/>
            <person name="Cottret L."/>
            <person name="Lelandais-Briere C."/>
            <person name="Owens G.L."/>
            <person name="Carrere S."/>
            <person name="Mayjonade B."/>
            <person name="Legrand L."/>
            <person name="Gill N."/>
            <person name="Kane N.C."/>
            <person name="Bowers J.E."/>
            <person name="Hubner S."/>
            <person name="Bellec A."/>
            <person name="Berard A."/>
            <person name="Berges H."/>
            <person name="Blanchet N."/>
            <person name="Boniface M.C."/>
            <person name="Brunel D."/>
            <person name="Catrice O."/>
            <person name="Chaidir N."/>
            <person name="Claudel C."/>
            <person name="Donnadieu C."/>
            <person name="Faraut T."/>
            <person name="Fievet G."/>
            <person name="Helmstetter N."/>
            <person name="King M."/>
            <person name="Knapp S.J."/>
            <person name="Lai Z."/>
            <person name="Le Paslier M.C."/>
            <person name="Lippi Y."/>
            <person name="Lorenzon L."/>
            <person name="Mandel J.R."/>
            <person name="Marage G."/>
            <person name="Marchand G."/>
            <person name="Marquand E."/>
            <person name="Bret-Mestries E."/>
            <person name="Morien E."/>
            <person name="Nambeesan S."/>
            <person name="Nguyen T."/>
            <person name="Pegot-Espagnet P."/>
            <person name="Pouilly N."/>
            <person name="Raftis F."/>
            <person name="Sallet E."/>
            <person name="Schiex T."/>
            <person name="Thomas J."/>
            <person name="Vandecasteele C."/>
            <person name="Vares D."/>
            <person name="Vear F."/>
            <person name="Vautrin S."/>
            <person name="Crespi M."/>
            <person name="Mangin B."/>
            <person name="Burke J.M."/>
            <person name="Salse J."/>
            <person name="Munos S."/>
            <person name="Vincourt P."/>
            <person name="Rieseberg L.H."/>
            <person name="Langlade N.B."/>
        </authorList>
    </citation>
    <scope>NUCLEOTIDE SEQUENCE [LARGE SCALE GENOMIC DNA]</scope>
    <source>
        <strain evidence="2">cv. SF193</strain>
    </source>
</reference>
<proteinExistence type="predicted"/>
<evidence type="ECO:0000313" key="2">
    <source>
        <dbReference type="Proteomes" id="UP000215914"/>
    </source>
</evidence>
<accession>A0A251VCN6</accession>
<dbReference type="Proteomes" id="UP000215914">
    <property type="component" value="Chromosome 2"/>
</dbReference>
<protein>
    <submittedName>
        <fullName evidence="1">Uncharacterized protein</fullName>
    </submittedName>
</protein>
<name>A0A251VCN6_HELAN</name>
<dbReference type="EMBL" id="CM007891">
    <property type="protein sequence ID" value="OTG33184.1"/>
    <property type="molecule type" value="Genomic_DNA"/>
</dbReference>
<gene>
    <name evidence="1" type="ORF">HannXRQ_Chr02g0031881</name>
</gene>